<gene>
    <name evidence="1" type="ORF">SSCH_640015</name>
</gene>
<accession>A0A0B7MPH6</accession>
<protein>
    <recommendedName>
        <fullName evidence="3">DUF4258 domain-containing protein</fullName>
    </recommendedName>
</protein>
<dbReference type="AlphaFoldDB" id="A0A0B7MPH6"/>
<dbReference type="InterPro" id="IPR025354">
    <property type="entry name" value="DUF4258"/>
</dbReference>
<evidence type="ECO:0000313" key="2">
    <source>
        <dbReference type="Proteomes" id="UP000046155"/>
    </source>
</evidence>
<evidence type="ECO:0008006" key="3">
    <source>
        <dbReference type="Google" id="ProtNLM"/>
    </source>
</evidence>
<keyword evidence="2" id="KW-1185">Reference proteome</keyword>
<organism evidence="1 2">
    <name type="scientific">Syntrophaceticus schinkii</name>
    <dbReference type="NCBI Taxonomy" id="499207"/>
    <lineage>
        <taxon>Bacteria</taxon>
        <taxon>Bacillati</taxon>
        <taxon>Bacillota</taxon>
        <taxon>Clostridia</taxon>
        <taxon>Thermoanaerobacterales</taxon>
        <taxon>Thermoanaerobacterales Family III. Incertae Sedis</taxon>
        <taxon>Syntrophaceticus</taxon>
    </lineage>
</organism>
<reference evidence="2" key="1">
    <citation type="submission" date="2015-01" db="EMBL/GenBank/DDBJ databases">
        <authorList>
            <person name="Manzoor Shahid"/>
            <person name="Zubair Saima"/>
        </authorList>
    </citation>
    <scope>NUCLEOTIDE SEQUENCE [LARGE SCALE GENOMIC DNA]</scope>
    <source>
        <strain evidence="2">Sp3</strain>
    </source>
</reference>
<evidence type="ECO:0000313" key="1">
    <source>
        <dbReference type="EMBL" id="CEO89916.1"/>
    </source>
</evidence>
<dbReference type="Proteomes" id="UP000046155">
    <property type="component" value="Unassembled WGS sequence"/>
</dbReference>
<name>A0A0B7MPH6_9FIRM</name>
<sequence length="104" mass="12126">MDIEAIRKAIILNCYEISQHAEREWHNDYLMLADLENAVLTGEIIEMYPDDPRGASCLISGKTTDRSPVHIVIGFLPKGWIRFITVYVPDPNKWEPDWKTRIKR</sequence>
<proteinExistence type="predicted"/>
<dbReference type="RefSeq" id="WP_044665763.1">
    <property type="nucleotide sequence ID" value="NZ_CDRZ01000263.1"/>
</dbReference>
<dbReference type="Pfam" id="PF14076">
    <property type="entry name" value="DUF4258"/>
    <property type="match status" value="1"/>
</dbReference>
<dbReference type="EMBL" id="CDRZ01000263">
    <property type="protein sequence ID" value="CEO89916.1"/>
    <property type="molecule type" value="Genomic_DNA"/>
</dbReference>
<dbReference type="OrthoDB" id="964236at2"/>